<evidence type="ECO:0000256" key="2">
    <source>
        <dbReference type="ARBA" id="ARBA00022448"/>
    </source>
</evidence>
<organism evidence="7 8">
    <name type="scientific">Linum tenue</name>
    <dbReference type="NCBI Taxonomy" id="586396"/>
    <lineage>
        <taxon>Eukaryota</taxon>
        <taxon>Viridiplantae</taxon>
        <taxon>Streptophyta</taxon>
        <taxon>Embryophyta</taxon>
        <taxon>Tracheophyta</taxon>
        <taxon>Spermatophyta</taxon>
        <taxon>Magnoliopsida</taxon>
        <taxon>eudicotyledons</taxon>
        <taxon>Gunneridae</taxon>
        <taxon>Pentapetalae</taxon>
        <taxon>rosids</taxon>
        <taxon>fabids</taxon>
        <taxon>Malpighiales</taxon>
        <taxon>Linaceae</taxon>
        <taxon>Linum</taxon>
    </lineage>
</organism>
<evidence type="ECO:0000256" key="5">
    <source>
        <dbReference type="ARBA" id="ARBA00023136"/>
    </source>
</evidence>
<dbReference type="Pfam" id="PF03092">
    <property type="entry name" value="BT1"/>
    <property type="match status" value="1"/>
</dbReference>
<dbReference type="EMBL" id="CAMGYJ010000009">
    <property type="protein sequence ID" value="CAI0473928.1"/>
    <property type="molecule type" value="Genomic_DNA"/>
</dbReference>
<evidence type="ECO:0000313" key="7">
    <source>
        <dbReference type="EMBL" id="CAI0473928.1"/>
    </source>
</evidence>
<keyword evidence="2" id="KW-0813">Transport</keyword>
<accession>A0AAV0PSP3</accession>
<proteinExistence type="predicted"/>
<comment type="subcellular location">
    <subcellularLocation>
        <location evidence="1">Membrane</location>
        <topology evidence="1">Multi-pass membrane protein</topology>
    </subcellularLocation>
</comment>
<protein>
    <submittedName>
        <fullName evidence="7">Uncharacterized protein</fullName>
    </submittedName>
</protein>
<reference evidence="7" key="1">
    <citation type="submission" date="2022-08" db="EMBL/GenBank/DDBJ databases">
        <authorList>
            <person name="Gutierrez-Valencia J."/>
        </authorList>
    </citation>
    <scope>NUCLEOTIDE SEQUENCE</scope>
</reference>
<dbReference type="GO" id="GO:0016020">
    <property type="term" value="C:membrane"/>
    <property type="evidence" value="ECO:0007669"/>
    <property type="project" value="UniProtKB-SubCell"/>
</dbReference>
<sequence length="102" mass="11630">MLGEELHWSLVMGVIVVYGISQGFGVGLVRVSTQYYMKDDQKLQPSEAQLFFGLLQLPWIVKPLWGLLTDTVPVLGYRRRPYFIFAGQTHVSPIQLCTFLLL</sequence>
<dbReference type="Proteomes" id="UP001154282">
    <property type="component" value="Unassembled WGS sequence"/>
</dbReference>
<comment type="caution">
    <text evidence="7">The sequence shown here is derived from an EMBL/GenBank/DDBJ whole genome shotgun (WGS) entry which is preliminary data.</text>
</comment>
<evidence type="ECO:0000256" key="6">
    <source>
        <dbReference type="SAM" id="Phobius"/>
    </source>
</evidence>
<evidence type="ECO:0000256" key="4">
    <source>
        <dbReference type="ARBA" id="ARBA00022989"/>
    </source>
</evidence>
<dbReference type="AlphaFoldDB" id="A0AAV0PSP3"/>
<keyword evidence="3 6" id="KW-0812">Transmembrane</keyword>
<dbReference type="PANTHER" id="PTHR31585:SF11">
    <property type="entry name" value="FOLATE-BIOPTERIN TRANSPORTER 3-RELATED"/>
    <property type="match status" value="1"/>
</dbReference>
<feature type="transmembrane region" description="Helical" evidence="6">
    <location>
        <begin position="6"/>
        <end position="29"/>
    </location>
</feature>
<evidence type="ECO:0000256" key="1">
    <source>
        <dbReference type="ARBA" id="ARBA00004141"/>
    </source>
</evidence>
<keyword evidence="4 6" id="KW-1133">Transmembrane helix</keyword>
<dbReference type="InterPro" id="IPR039309">
    <property type="entry name" value="BT1"/>
</dbReference>
<keyword evidence="8" id="KW-1185">Reference proteome</keyword>
<evidence type="ECO:0000256" key="3">
    <source>
        <dbReference type="ARBA" id="ARBA00022692"/>
    </source>
</evidence>
<evidence type="ECO:0000313" key="8">
    <source>
        <dbReference type="Proteomes" id="UP001154282"/>
    </source>
</evidence>
<name>A0AAV0PSP3_9ROSI</name>
<gene>
    <name evidence="7" type="ORF">LITE_LOCUS39830</name>
</gene>
<dbReference type="PANTHER" id="PTHR31585">
    <property type="entry name" value="FOLATE-BIOPTERIN TRANSPORTER 1, CHLOROPLASTIC"/>
    <property type="match status" value="1"/>
</dbReference>
<keyword evidence="5 6" id="KW-0472">Membrane</keyword>